<dbReference type="InterPro" id="IPR001505">
    <property type="entry name" value="Copper_CuA"/>
</dbReference>
<keyword evidence="10 16" id="KW-0408">Iron</keyword>
<dbReference type="GO" id="GO:0016491">
    <property type="term" value="F:oxidoreductase activity"/>
    <property type="evidence" value="ECO:0007669"/>
    <property type="project" value="InterPro"/>
</dbReference>
<protein>
    <recommendedName>
        <fullName evidence="14">Cytochrome aa3 subunit 2</fullName>
    </recommendedName>
</protein>
<evidence type="ECO:0000313" key="21">
    <source>
        <dbReference type="Proteomes" id="UP000600449"/>
    </source>
</evidence>
<dbReference type="GO" id="GO:0004129">
    <property type="term" value="F:cytochrome-c oxidase activity"/>
    <property type="evidence" value="ECO:0007669"/>
    <property type="project" value="UniProtKB-EC"/>
</dbReference>
<dbReference type="PROSITE" id="PS50857">
    <property type="entry name" value="COX2_CUA"/>
    <property type="match status" value="1"/>
</dbReference>
<reference evidence="20 21" key="1">
    <citation type="journal article" date="2014" name="Int. J. Syst. Evol. Microbiol.">
        <title>Complete genome sequence of Corynebacterium casei LMG S-19264T (=DSM 44701T), isolated from a smear-ripened cheese.</title>
        <authorList>
            <consortium name="US DOE Joint Genome Institute (JGI-PGF)"/>
            <person name="Walter F."/>
            <person name="Albersmeier A."/>
            <person name="Kalinowski J."/>
            <person name="Ruckert C."/>
        </authorList>
    </citation>
    <scope>NUCLEOTIDE SEQUENCE [LARGE SCALE GENOMIC DNA]</scope>
    <source>
        <strain evidence="20 21">CGMCC 1.9161</strain>
    </source>
</reference>
<dbReference type="GO" id="GO:0020037">
    <property type="term" value="F:heme binding"/>
    <property type="evidence" value="ECO:0007669"/>
    <property type="project" value="InterPro"/>
</dbReference>
<keyword evidence="6 17" id="KW-0812">Transmembrane</keyword>
<evidence type="ECO:0000259" key="19">
    <source>
        <dbReference type="PROSITE" id="PS51007"/>
    </source>
</evidence>
<keyword evidence="7 16" id="KW-0479">Metal-binding</keyword>
<comment type="catalytic activity">
    <reaction evidence="15">
        <text>4 Fe(II)-[cytochrome c] + O2 + 8 H(+)(in) = 4 Fe(III)-[cytochrome c] + 2 H2O + 4 H(+)(out)</text>
        <dbReference type="Rhea" id="RHEA:11436"/>
        <dbReference type="Rhea" id="RHEA-COMP:10350"/>
        <dbReference type="Rhea" id="RHEA-COMP:14399"/>
        <dbReference type="ChEBI" id="CHEBI:15377"/>
        <dbReference type="ChEBI" id="CHEBI:15378"/>
        <dbReference type="ChEBI" id="CHEBI:15379"/>
        <dbReference type="ChEBI" id="CHEBI:29033"/>
        <dbReference type="ChEBI" id="CHEBI:29034"/>
        <dbReference type="EC" id="7.1.1.9"/>
    </reaction>
</comment>
<dbReference type="AlphaFoldDB" id="A0A917Q3R0"/>
<keyword evidence="9 17" id="KW-1133">Transmembrane helix</keyword>
<dbReference type="InterPro" id="IPR008972">
    <property type="entry name" value="Cupredoxin"/>
</dbReference>
<dbReference type="PANTHER" id="PTHR22888:SF9">
    <property type="entry name" value="CYTOCHROME C OXIDASE SUBUNIT 2"/>
    <property type="match status" value="1"/>
</dbReference>
<dbReference type="PROSITE" id="PS00078">
    <property type="entry name" value="COX2"/>
    <property type="match status" value="1"/>
</dbReference>
<feature type="transmembrane region" description="Helical" evidence="17">
    <location>
        <begin position="34"/>
        <end position="57"/>
    </location>
</feature>
<evidence type="ECO:0000256" key="13">
    <source>
        <dbReference type="ARBA" id="ARBA00024688"/>
    </source>
</evidence>
<evidence type="ECO:0000313" key="20">
    <source>
        <dbReference type="EMBL" id="GGK21152.1"/>
    </source>
</evidence>
<comment type="caution">
    <text evidence="20">The sequence shown here is derived from an EMBL/GenBank/DDBJ whole genome shotgun (WGS) entry which is preliminary data.</text>
</comment>
<dbReference type="GO" id="GO:0005507">
    <property type="term" value="F:copper ion binding"/>
    <property type="evidence" value="ECO:0007669"/>
    <property type="project" value="InterPro"/>
</dbReference>
<dbReference type="PROSITE" id="PS51007">
    <property type="entry name" value="CYTC"/>
    <property type="match status" value="1"/>
</dbReference>
<dbReference type="InterPro" id="IPR002429">
    <property type="entry name" value="CcO_II-like_C"/>
</dbReference>
<evidence type="ECO:0000256" key="2">
    <source>
        <dbReference type="ARBA" id="ARBA00007866"/>
    </source>
</evidence>
<evidence type="ECO:0000256" key="11">
    <source>
        <dbReference type="ARBA" id="ARBA00023008"/>
    </source>
</evidence>
<comment type="function">
    <text evidence="13">Subunits I and II form the functional core of the enzyme complex. Electrons originating in cytochrome c are transferred via heme a and Cu(A) to the binuclear center formed by heme a3 and Cu(B).</text>
</comment>
<gene>
    <name evidence="20" type="ORF">GCM10011322_04730</name>
</gene>
<keyword evidence="3" id="KW-0813">Transport</keyword>
<name>A0A917Q3R0_9HYPH</name>
<evidence type="ECO:0000256" key="3">
    <source>
        <dbReference type="ARBA" id="ARBA00022448"/>
    </source>
</evidence>
<dbReference type="CDD" id="cd04213">
    <property type="entry name" value="CuRO_CcO_Caa3_II"/>
    <property type="match status" value="1"/>
</dbReference>
<evidence type="ECO:0000256" key="17">
    <source>
        <dbReference type="SAM" id="Phobius"/>
    </source>
</evidence>
<dbReference type="RefSeq" id="WP_188909162.1">
    <property type="nucleotide sequence ID" value="NZ_BMMF01000002.1"/>
</dbReference>
<dbReference type="InterPro" id="IPR014222">
    <property type="entry name" value="Cyt_c_oxidase_su2"/>
</dbReference>
<feature type="domain" description="Cytochrome oxidase subunit II copper A binding" evidence="18">
    <location>
        <begin position="103"/>
        <end position="218"/>
    </location>
</feature>
<dbReference type="Pfam" id="PF00034">
    <property type="entry name" value="Cytochrom_C"/>
    <property type="match status" value="1"/>
</dbReference>
<dbReference type="Proteomes" id="UP000600449">
    <property type="component" value="Unassembled WGS sequence"/>
</dbReference>
<accession>A0A917Q3R0</accession>
<dbReference type="SUPFAM" id="SSF46626">
    <property type="entry name" value="Cytochrome c"/>
    <property type="match status" value="1"/>
</dbReference>
<dbReference type="PANTHER" id="PTHR22888">
    <property type="entry name" value="CYTOCHROME C OXIDASE, SUBUNIT II"/>
    <property type="match status" value="1"/>
</dbReference>
<evidence type="ECO:0000256" key="9">
    <source>
        <dbReference type="ARBA" id="ARBA00022989"/>
    </source>
</evidence>
<comment type="subcellular location">
    <subcellularLocation>
        <location evidence="1">Membrane</location>
        <topology evidence="1">Multi-pass membrane protein</topology>
    </subcellularLocation>
</comment>
<keyword evidence="5" id="KW-0679">Respiratory chain</keyword>
<evidence type="ECO:0000256" key="7">
    <source>
        <dbReference type="ARBA" id="ARBA00022723"/>
    </source>
</evidence>
<evidence type="ECO:0000256" key="12">
    <source>
        <dbReference type="ARBA" id="ARBA00023136"/>
    </source>
</evidence>
<comment type="similarity">
    <text evidence="2">Belongs to the cytochrome c oxidase subunit 2 family.</text>
</comment>
<dbReference type="GO" id="GO:0042773">
    <property type="term" value="P:ATP synthesis coupled electron transport"/>
    <property type="evidence" value="ECO:0007669"/>
    <property type="project" value="TreeGrafter"/>
</dbReference>
<feature type="transmembrane region" description="Helical" evidence="17">
    <location>
        <begin position="69"/>
        <end position="92"/>
    </location>
</feature>
<dbReference type="NCBIfam" id="TIGR02866">
    <property type="entry name" value="CoxB"/>
    <property type="match status" value="1"/>
</dbReference>
<proteinExistence type="inferred from homology"/>
<evidence type="ECO:0000259" key="18">
    <source>
        <dbReference type="PROSITE" id="PS50857"/>
    </source>
</evidence>
<evidence type="ECO:0000256" key="8">
    <source>
        <dbReference type="ARBA" id="ARBA00022982"/>
    </source>
</evidence>
<evidence type="ECO:0000256" key="1">
    <source>
        <dbReference type="ARBA" id="ARBA00004141"/>
    </source>
</evidence>
<evidence type="ECO:0000256" key="10">
    <source>
        <dbReference type="ARBA" id="ARBA00023004"/>
    </source>
</evidence>
<keyword evidence="12 17" id="KW-0472">Membrane</keyword>
<evidence type="ECO:0000256" key="15">
    <source>
        <dbReference type="ARBA" id="ARBA00047816"/>
    </source>
</evidence>
<dbReference type="InterPro" id="IPR036909">
    <property type="entry name" value="Cyt_c-like_dom_sf"/>
</dbReference>
<organism evidence="20 21">
    <name type="scientific">Salinarimonas ramus</name>
    <dbReference type="NCBI Taxonomy" id="690164"/>
    <lineage>
        <taxon>Bacteria</taxon>
        <taxon>Pseudomonadati</taxon>
        <taxon>Pseudomonadota</taxon>
        <taxon>Alphaproteobacteria</taxon>
        <taxon>Hyphomicrobiales</taxon>
        <taxon>Salinarimonadaceae</taxon>
        <taxon>Salinarimonas</taxon>
    </lineage>
</organism>
<sequence length="321" mass="34317">MASQTEDSIATLLGETSVLVPAGRSAERIADLSWWLFGSATLIWFVVLGLSVYAAYVRPGAHDVARVRLMIVGGGAVLPTILLGGVLAYSLWLMPQVKPPIPEGAVEIEVEGLRWWWRVRYASEEGGATEVANELALPVGRPAVLRLTSPDVIHSFWVPALAGKTDMIPGRETIIVLEPTRTGVFRGACAEYCGTSHALMNFAVLVLEPDAYEGWLARQGAPAQEPEGPLEARGAAVFREYGCGACHAIRGTQANGVVGPDLTHVGSRRTLGAGALPNTPEDYVDWIARTHEVKPDANMPPFGMLPDDDLAALAAYLDGLT</sequence>
<keyword evidence="8" id="KW-0249">Electron transport</keyword>
<dbReference type="SUPFAM" id="SSF49503">
    <property type="entry name" value="Cupredoxins"/>
    <property type="match status" value="1"/>
</dbReference>
<dbReference type="InterPro" id="IPR045187">
    <property type="entry name" value="CcO_II"/>
</dbReference>
<keyword evidence="4 16" id="KW-0349">Heme</keyword>
<dbReference type="EMBL" id="BMMF01000002">
    <property type="protein sequence ID" value="GGK21152.1"/>
    <property type="molecule type" value="Genomic_DNA"/>
</dbReference>
<evidence type="ECO:0000256" key="6">
    <source>
        <dbReference type="ARBA" id="ARBA00022692"/>
    </source>
</evidence>
<dbReference type="Pfam" id="PF00116">
    <property type="entry name" value="COX2"/>
    <property type="match status" value="1"/>
</dbReference>
<dbReference type="InterPro" id="IPR009056">
    <property type="entry name" value="Cyt_c-like_dom"/>
</dbReference>
<evidence type="ECO:0000256" key="16">
    <source>
        <dbReference type="PROSITE-ProRule" id="PRU00433"/>
    </source>
</evidence>
<dbReference type="InterPro" id="IPR034236">
    <property type="entry name" value="CuRO_CcO_Caa3_II"/>
</dbReference>
<dbReference type="Gene3D" id="2.60.40.420">
    <property type="entry name" value="Cupredoxins - blue copper proteins"/>
    <property type="match status" value="1"/>
</dbReference>
<feature type="domain" description="Cytochrome c" evidence="19">
    <location>
        <begin position="229"/>
        <end position="321"/>
    </location>
</feature>
<keyword evidence="11" id="KW-0186">Copper</keyword>
<evidence type="ECO:0000256" key="4">
    <source>
        <dbReference type="ARBA" id="ARBA00022617"/>
    </source>
</evidence>
<dbReference type="GO" id="GO:0016020">
    <property type="term" value="C:membrane"/>
    <property type="evidence" value="ECO:0007669"/>
    <property type="project" value="UniProtKB-SubCell"/>
</dbReference>
<keyword evidence="21" id="KW-1185">Reference proteome</keyword>
<evidence type="ECO:0000256" key="14">
    <source>
        <dbReference type="ARBA" id="ARBA00031399"/>
    </source>
</evidence>
<evidence type="ECO:0000256" key="5">
    <source>
        <dbReference type="ARBA" id="ARBA00022660"/>
    </source>
</evidence>